<dbReference type="SUPFAM" id="SSF103473">
    <property type="entry name" value="MFS general substrate transporter"/>
    <property type="match status" value="2"/>
</dbReference>
<evidence type="ECO:0000256" key="4">
    <source>
        <dbReference type="ARBA" id="ARBA00023136"/>
    </source>
</evidence>
<gene>
    <name evidence="7" type="ORF">PAC_12080</name>
</gene>
<dbReference type="PANTHER" id="PTHR23502">
    <property type="entry name" value="MAJOR FACILITATOR SUPERFAMILY"/>
    <property type="match status" value="1"/>
</dbReference>
<evidence type="ECO:0008006" key="9">
    <source>
        <dbReference type="Google" id="ProtNLM"/>
    </source>
</evidence>
<evidence type="ECO:0000313" key="8">
    <source>
        <dbReference type="Proteomes" id="UP000184330"/>
    </source>
</evidence>
<dbReference type="Gene3D" id="1.20.1250.20">
    <property type="entry name" value="MFS general substrate transporter like domains"/>
    <property type="match status" value="2"/>
</dbReference>
<accession>A0A1L7XAX9</accession>
<proteinExistence type="predicted"/>
<keyword evidence="4 6" id="KW-0472">Membrane</keyword>
<keyword evidence="8" id="KW-1185">Reference proteome</keyword>
<dbReference type="EMBL" id="FJOG01000020">
    <property type="protein sequence ID" value="CZR62183.1"/>
    <property type="molecule type" value="Genomic_DNA"/>
</dbReference>
<keyword evidence="3 6" id="KW-1133">Transmembrane helix</keyword>
<feature type="transmembrane region" description="Helical" evidence="6">
    <location>
        <begin position="102"/>
        <end position="124"/>
    </location>
</feature>
<dbReference type="GO" id="GO:0005886">
    <property type="term" value="C:plasma membrane"/>
    <property type="evidence" value="ECO:0007669"/>
    <property type="project" value="TreeGrafter"/>
</dbReference>
<organism evidence="7 8">
    <name type="scientific">Phialocephala subalpina</name>
    <dbReference type="NCBI Taxonomy" id="576137"/>
    <lineage>
        <taxon>Eukaryota</taxon>
        <taxon>Fungi</taxon>
        <taxon>Dikarya</taxon>
        <taxon>Ascomycota</taxon>
        <taxon>Pezizomycotina</taxon>
        <taxon>Leotiomycetes</taxon>
        <taxon>Helotiales</taxon>
        <taxon>Mollisiaceae</taxon>
        <taxon>Phialocephala</taxon>
        <taxon>Phialocephala fortinii species complex</taxon>
    </lineage>
</organism>
<evidence type="ECO:0000256" key="2">
    <source>
        <dbReference type="ARBA" id="ARBA00022692"/>
    </source>
</evidence>
<dbReference type="InterPro" id="IPR011701">
    <property type="entry name" value="MFS"/>
</dbReference>
<name>A0A1L7XAX9_9HELO</name>
<feature type="transmembrane region" description="Helical" evidence="6">
    <location>
        <begin position="73"/>
        <end position="90"/>
    </location>
</feature>
<feature type="transmembrane region" description="Helical" evidence="6">
    <location>
        <begin position="216"/>
        <end position="238"/>
    </location>
</feature>
<feature type="transmembrane region" description="Helical" evidence="6">
    <location>
        <begin position="259"/>
        <end position="280"/>
    </location>
</feature>
<evidence type="ECO:0000313" key="7">
    <source>
        <dbReference type="EMBL" id="CZR62183.1"/>
    </source>
</evidence>
<reference evidence="7 8" key="1">
    <citation type="submission" date="2016-03" db="EMBL/GenBank/DDBJ databases">
        <authorList>
            <person name="Ploux O."/>
        </authorList>
    </citation>
    <scope>NUCLEOTIDE SEQUENCE [LARGE SCALE GENOMIC DNA]</scope>
    <source>
        <strain evidence="7 8">UAMH 11012</strain>
    </source>
</reference>
<dbReference type="AlphaFoldDB" id="A0A1L7XAX9"/>
<dbReference type="OrthoDB" id="5296287at2759"/>
<keyword evidence="2 6" id="KW-0812">Transmembrane</keyword>
<evidence type="ECO:0000256" key="5">
    <source>
        <dbReference type="SAM" id="MobiDB-lite"/>
    </source>
</evidence>
<dbReference type="GO" id="GO:0022857">
    <property type="term" value="F:transmembrane transporter activity"/>
    <property type="evidence" value="ECO:0007669"/>
    <property type="project" value="InterPro"/>
</dbReference>
<protein>
    <recommendedName>
        <fullName evidence="9">Major facilitator superfamily (MFS) profile domain-containing protein</fullName>
    </recommendedName>
</protein>
<evidence type="ECO:0000256" key="1">
    <source>
        <dbReference type="ARBA" id="ARBA00004141"/>
    </source>
</evidence>
<evidence type="ECO:0000256" key="6">
    <source>
        <dbReference type="SAM" id="Phobius"/>
    </source>
</evidence>
<sequence>METSLNTNDVEFEKHEEQDLENGPTYPPNNNLAGIQVETPKTRKKKVIVFIASTGFVTDQVEDQFGVGTEVSILGQIMFILGVAIGPMFLAPLSEIYCRQPIFVISIFMFSILQIPTALSLTFANLVVSRFLTGCFAGLPISNMGASAADLFPTVGRLGRLCSFMCQAKRAGFGCMLTLTWGLTWGETLHDKVYEKATGIKVNDESSGNEYGFNSLQGGAVFLVSIGGGLATLATQPVQNWMYRRSARSTMGEKLRPEARLYIAYFTVWMLPVSIFWFAFTPTHPEISYQVPMRSGFLFGYAEVAVYTGIWQYVTDSYGEHAGSALAACNLPANGISAGSAHASITMFENEGTKWALATLGFISLGFLAVPLLLIWKRLELRRRFALSNSAGAMDE</sequence>
<dbReference type="Pfam" id="PF07690">
    <property type="entry name" value="MFS_1"/>
    <property type="match status" value="1"/>
</dbReference>
<feature type="transmembrane region" description="Helical" evidence="6">
    <location>
        <begin position="355"/>
        <end position="376"/>
    </location>
</feature>
<evidence type="ECO:0000256" key="3">
    <source>
        <dbReference type="ARBA" id="ARBA00022989"/>
    </source>
</evidence>
<comment type="subcellular location">
    <subcellularLocation>
        <location evidence="1">Membrane</location>
        <topology evidence="1">Multi-pass membrane protein</topology>
    </subcellularLocation>
</comment>
<dbReference type="InterPro" id="IPR036259">
    <property type="entry name" value="MFS_trans_sf"/>
</dbReference>
<dbReference type="PANTHER" id="PTHR23502:SF36">
    <property type="entry name" value="MEMBRANE TRANSPORTER"/>
    <property type="match status" value="1"/>
</dbReference>
<dbReference type="Proteomes" id="UP000184330">
    <property type="component" value="Unassembled WGS sequence"/>
</dbReference>
<dbReference type="STRING" id="576137.A0A1L7XAX9"/>
<feature type="region of interest" description="Disordered" evidence="5">
    <location>
        <begin position="1"/>
        <end position="30"/>
    </location>
</feature>